<protein>
    <submittedName>
        <fullName evidence="2">Uncharacterized protein</fullName>
    </submittedName>
</protein>
<gene>
    <name evidence="2" type="ORF">GT755_11645</name>
</gene>
<reference evidence="2 3" key="1">
    <citation type="submission" date="2020-01" db="EMBL/GenBank/DDBJ databases">
        <title>Herbidospora sp. NEAU-GS84 nov., a novel actinomycete isolated from soil.</title>
        <authorList>
            <person name="Han L."/>
        </authorList>
    </citation>
    <scope>NUCLEOTIDE SEQUENCE [LARGE SCALE GENOMIC DNA]</scope>
    <source>
        <strain evidence="2 3">NEAU-GS84</strain>
    </source>
</reference>
<keyword evidence="1" id="KW-0472">Membrane</keyword>
<organism evidence="2 3">
    <name type="scientific">Herbidospora solisilvae</name>
    <dbReference type="NCBI Taxonomy" id="2696284"/>
    <lineage>
        <taxon>Bacteria</taxon>
        <taxon>Bacillati</taxon>
        <taxon>Actinomycetota</taxon>
        <taxon>Actinomycetes</taxon>
        <taxon>Streptosporangiales</taxon>
        <taxon>Streptosporangiaceae</taxon>
        <taxon>Herbidospora</taxon>
    </lineage>
</organism>
<dbReference type="AlphaFoldDB" id="A0A7C9NMP8"/>
<name>A0A7C9NMP8_9ACTN</name>
<comment type="caution">
    <text evidence="2">The sequence shown here is derived from an EMBL/GenBank/DDBJ whole genome shotgun (WGS) entry which is preliminary data.</text>
</comment>
<dbReference type="Proteomes" id="UP000479526">
    <property type="component" value="Unassembled WGS sequence"/>
</dbReference>
<evidence type="ECO:0000313" key="2">
    <source>
        <dbReference type="EMBL" id="NAS22336.1"/>
    </source>
</evidence>
<dbReference type="RefSeq" id="WP_161479724.1">
    <property type="nucleotide sequence ID" value="NZ_WXEW01000003.1"/>
</dbReference>
<feature type="transmembrane region" description="Helical" evidence="1">
    <location>
        <begin position="36"/>
        <end position="57"/>
    </location>
</feature>
<proteinExistence type="predicted"/>
<keyword evidence="1" id="KW-1133">Transmembrane helix</keyword>
<feature type="transmembrane region" description="Helical" evidence="1">
    <location>
        <begin position="6"/>
        <end position="24"/>
    </location>
</feature>
<dbReference type="EMBL" id="WXEW01000003">
    <property type="protein sequence ID" value="NAS22336.1"/>
    <property type="molecule type" value="Genomic_DNA"/>
</dbReference>
<keyword evidence="1" id="KW-0812">Transmembrane</keyword>
<evidence type="ECO:0000256" key="1">
    <source>
        <dbReference type="SAM" id="Phobius"/>
    </source>
</evidence>
<evidence type="ECO:0000313" key="3">
    <source>
        <dbReference type="Proteomes" id="UP000479526"/>
    </source>
</evidence>
<accession>A0A7C9NMP8</accession>
<sequence length="58" mass="5912">MSPVVSLIIAALVSAVIALICYIVSLRSGKTAPTALMTSGGAYLGAATLCLLVLEYLQ</sequence>
<keyword evidence="3" id="KW-1185">Reference proteome</keyword>